<dbReference type="InParanoid" id="D8LT47"/>
<keyword evidence="3" id="KW-1185">Reference proteome</keyword>
<organism evidence="2 3">
    <name type="scientific">Ectocarpus siliculosus</name>
    <name type="common">Brown alga</name>
    <name type="synonym">Conferva siliculosa</name>
    <dbReference type="NCBI Taxonomy" id="2880"/>
    <lineage>
        <taxon>Eukaryota</taxon>
        <taxon>Sar</taxon>
        <taxon>Stramenopiles</taxon>
        <taxon>Ochrophyta</taxon>
        <taxon>PX clade</taxon>
        <taxon>Phaeophyceae</taxon>
        <taxon>Ectocarpales</taxon>
        <taxon>Ectocarpaceae</taxon>
        <taxon>Ectocarpus</taxon>
    </lineage>
</organism>
<accession>D8LT47</accession>
<evidence type="ECO:0000313" key="3">
    <source>
        <dbReference type="Proteomes" id="UP000002630"/>
    </source>
</evidence>
<keyword evidence="1" id="KW-1133">Transmembrane helix</keyword>
<evidence type="ECO:0000256" key="1">
    <source>
        <dbReference type="SAM" id="Phobius"/>
    </source>
</evidence>
<gene>
    <name evidence="2" type="ORF">Esi_0078_0055</name>
</gene>
<evidence type="ECO:0000313" key="2">
    <source>
        <dbReference type="EMBL" id="CBN75321.1"/>
    </source>
</evidence>
<keyword evidence="1" id="KW-0472">Membrane</keyword>
<dbReference type="AlphaFoldDB" id="D8LT47"/>
<feature type="transmembrane region" description="Helical" evidence="1">
    <location>
        <begin position="73"/>
        <end position="93"/>
    </location>
</feature>
<protein>
    <submittedName>
        <fullName evidence="2">Uncharacterized protein</fullName>
    </submittedName>
</protein>
<sequence length="129" mass="14172">MDLDGWVRHRADVMAAYDTAPAAELRPPPIVMGGASPPLPGLSRLSAKVCTVLLFLFVAAWPFAPILVHWKPWGSQATLAFLLLLLTLAWVLVARSHSIFAALLSSWLTLALTGLTAWEYTTEQVRLHQ</sequence>
<keyword evidence="1" id="KW-0812">Transmembrane</keyword>
<proteinExistence type="predicted"/>
<dbReference type="Proteomes" id="UP000002630">
    <property type="component" value="Linkage Group LG06"/>
</dbReference>
<name>D8LT47_ECTSI</name>
<dbReference type="OrthoDB" id="10333621at2759"/>
<reference evidence="2 3" key="1">
    <citation type="journal article" date="2010" name="Nature">
        <title>The Ectocarpus genome and the independent evolution of multicellularity in brown algae.</title>
        <authorList>
            <person name="Cock J.M."/>
            <person name="Sterck L."/>
            <person name="Rouze P."/>
            <person name="Scornet D."/>
            <person name="Allen A.E."/>
            <person name="Amoutzias G."/>
            <person name="Anthouard V."/>
            <person name="Artiguenave F."/>
            <person name="Aury J.M."/>
            <person name="Badger J.H."/>
            <person name="Beszteri B."/>
            <person name="Billiau K."/>
            <person name="Bonnet E."/>
            <person name="Bothwell J.H."/>
            <person name="Bowler C."/>
            <person name="Boyen C."/>
            <person name="Brownlee C."/>
            <person name="Carrano C.J."/>
            <person name="Charrier B."/>
            <person name="Cho G.Y."/>
            <person name="Coelho S.M."/>
            <person name="Collen J."/>
            <person name="Corre E."/>
            <person name="Da Silva C."/>
            <person name="Delage L."/>
            <person name="Delaroque N."/>
            <person name="Dittami S.M."/>
            <person name="Doulbeau S."/>
            <person name="Elias M."/>
            <person name="Farnham G."/>
            <person name="Gachon C.M."/>
            <person name="Gschloessl B."/>
            <person name="Heesch S."/>
            <person name="Jabbari K."/>
            <person name="Jubin C."/>
            <person name="Kawai H."/>
            <person name="Kimura K."/>
            <person name="Kloareg B."/>
            <person name="Kupper F.C."/>
            <person name="Lang D."/>
            <person name="Le Bail A."/>
            <person name="Leblanc C."/>
            <person name="Lerouge P."/>
            <person name="Lohr M."/>
            <person name="Lopez P.J."/>
            <person name="Martens C."/>
            <person name="Maumus F."/>
            <person name="Michel G."/>
            <person name="Miranda-Saavedra D."/>
            <person name="Morales J."/>
            <person name="Moreau H."/>
            <person name="Motomura T."/>
            <person name="Nagasato C."/>
            <person name="Napoli C.A."/>
            <person name="Nelson D.R."/>
            <person name="Nyvall-Collen P."/>
            <person name="Peters A.F."/>
            <person name="Pommier C."/>
            <person name="Potin P."/>
            <person name="Poulain J."/>
            <person name="Quesneville H."/>
            <person name="Read B."/>
            <person name="Rensing S.A."/>
            <person name="Ritter A."/>
            <person name="Rousvoal S."/>
            <person name="Samanta M."/>
            <person name="Samson G."/>
            <person name="Schroeder D.C."/>
            <person name="Segurens B."/>
            <person name="Strittmatter M."/>
            <person name="Tonon T."/>
            <person name="Tregear J.W."/>
            <person name="Valentin K."/>
            <person name="von Dassow P."/>
            <person name="Yamagishi T."/>
            <person name="Van de Peer Y."/>
            <person name="Wincker P."/>
        </authorList>
    </citation>
    <scope>NUCLEOTIDE SEQUENCE [LARGE SCALE GENOMIC DNA]</scope>
    <source>
        <strain evidence="3">Ec32 / CCAP1310/4</strain>
    </source>
</reference>
<feature type="transmembrane region" description="Helical" evidence="1">
    <location>
        <begin position="49"/>
        <end position="67"/>
    </location>
</feature>
<dbReference type="EMBL" id="FN649014">
    <property type="protein sequence ID" value="CBN75321.1"/>
    <property type="molecule type" value="Genomic_DNA"/>
</dbReference>
<dbReference type="EMBL" id="FN649731">
    <property type="protein sequence ID" value="CBN75321.1"/>
    <property type="molecule type" value="Genomic_DNA"/>
</dbReference>
<feature type="transmembrane region" description="Helical" evidence="1">
    <location>
        <begin position="100"/>
        <end position="118"/>
    </location>
</feature>